<evidence type="ECO:0000256" key="6">
    <source>
        <dbReference type="ARBA" id="ARBA00040675"/>
    </source>
</evidence>
<evidence type="ECO:0000313" key="11">
    <source>
        <dbReference type="EMBL" id="MBB4011795.1"/>
    </source>
</evidence>
<evidence type="ECO:0000313" key="12">
    <source>
        <dbReference type="Proteomes" id="UP000561045"/>
    </source>
</evidence>
<dbReference type="GO" id="GO:0000455">
    <property type="term" value="P:enzyme-directed rRNA pseudouridine synthesis"/>
    <property type="evidence" value="ECO:0007669"/>
    <property type="project" value="TreeGrafter"/>
</dbReference>
<organism evidence="11 12">
    <name type="scientific">Niveibacterium umoris</name>
    <dbReference type="NCBI Taxonomy" id="1193620"/>
    <lineage>
        <taxon>Bacteria</taxon>
        <taxon>Pseudomonadati</taxon>
        <taxon>Pseudomonadota</taxon>
        <taxon>Betaproteobacteria</taxon>
        <taxon>Rhodocyclales</taxon>
        <taxon>Rhodocyclaceae</taxon>
        <taxon>Niveibacterium</taxon>
    </lineage>
</organism>
<accession>A0A840BF55</accession>
<dbReference type="Pfam" id="PF00849">
    <property type="entry name" value="PseudoU_synth_2"/>
    <property type="match status" value="1"/>
</dbReference>
<dbReference type="Gene3D" id="3.30.2350.10">
    <property type="entry name" value="Pseudouridine synthase"/>
    <property type="match status" value="1"/>
</dbReference>
<reference evidence="11 12" key="1">
    <citation type="submission" date="2020-08" db="EMBL/GenBank/DDBJ databases">
        <title>Genomic Encyclopedia of Type Strains, Phase IV (KMG-IV): sequencing the most valuable type-strain genomes for metagenomic binning, comparative biology and taxonomic classification.</title>
        <authorList>
            <person name="Goeker M."/>
        </authorList>
    </citation>
    <scope>NUCLEOTIDE SEQUENCE [LARGE SCALE GENOMIC DNA]</scope>
    <source>
        <strain evidence="11 12">DSM 106739</strain>
    </source>
</reference>
<proteinExistence type="predicted"/>
<dbReference type="GO" id="GO:0160149">
    <property type="term" value="F:tRNA pseudouridine(65) synthase activity"/>
    <property type="evidence" value="ECO:0007669"/>
    <property type="project" value="UniProtKB-EC"/>
</dbReference>
<gene>
    <name evidence="11" type="ORF">GGR36_001103</name>
</gene>
<comment type="caution">
    <text evidence="11">The sequence shown here is derived from an EMBL/GenBank/DDBJ whole genome shotgun (WGS) entry which is preliminary data.</text>
</comment>
<keyword evidence="2 11" id="KW-0413">Isomerase</keyword>
<dbReference type="GO" id="GO:0003723">
    <property type="term" value="F:RNA binding"/>
    <property type="evidence" value="ECO:0007669"/>
    <property type="project" value="InterPro"/>
</dbReference>
<dbReference type="PANTHER" id="PTHR21600">
    <property type="entry name" value="MITOCHONDRIAL RNA PSEUDOURIDINE SYNTHASE"/>
    <property type="match status" value="1"/>
</dbReference>
<dbReference type="InterPro" id="IPR020103">
    <property type="entry name" value="PsdUridine_synth_cat_dom_sf"/>
</dbReference>
<feature type="domain" description="Pseudouridine synthase RsuA/RluA-like" evidence="10">
    <location>
        <begin position="16"/>
        <end position="175"/>
    </location>
</feature>
<name>A0A840BF55_9RHOO</name>
<dbReference type="EMBL" id="JACIET010000001">
    <property type="protein sequence ID" value="MBB4011795.1"/>
    <property type="molecule type" value="Genomic_DNA"/>
</dbReference>
<dbReference type="Proteomes" id="UP000561045">
    <property type="component" value="Unassembled WGS sequence"/>
</dbReference>
<dbReference type="EC" id="5.4.99.26" evidence="5"/>
<evidence type="ECO:0000256" key="1">
    <source>
        <dbReference type="ARBA" id="ARBA00022694"/>
    </source>
</evidence>
<evidence type="ECO:0000256" key="5">
    <source>
        <dbReference type="ARBA" id="ARBA00038943"/>
    </source>
</evidence>
<evidence type="ECO:0000256" key="9">
    <source>
        <dbReference type="ARBA" id="ARBA00043049"/>
    </source>
</evidence>
<evidence type="ECO:0000256" key="7">
    <source>
        <dbReference type="ARBA" id="ARBA00041803"/>
    </source>
</evidence>
<dbReference type="RefSeq" id="WP_420873204.1">
    <property type="nucleotide sequence ID" value="NZ_BAABLE010000011.1"/>
</dbReference>
<dbReference type="InterPro" id="IPR006224">
    <property type="entry name" value="PsdUridine_synth_RluA-like_CS"/>
</dbReference>
<comment type="catalytic activity">
    <reaction evidence="3">
        <text>uridine(65) in tRNA = pseudouridine(65) in tRNA</text>
        <dbReference type="Rhea" id="RHEA:42536"/>
        <dbReference type="Rhea" id="RHEA-COMP:10103"/>
        <dbReference type="Rhea" id="RHEA-COMP:10104"/>
        <dbReference type="ChEBI" id="CHEBI:65314"/>
        <dbReference type="ChEBI" id="CHEBI:65315"/>
        <dbReference type="EC" id="5.4.99.26"/>
    </reaction>
</comment>
<protein>
    <recommendedName>
        <fullName evidence="6">tRNA pseudouridine synthase C</fullName>
        <ecNumber evidence="5">5.4.99.26</ecNumber>
    </recommendedName>
    <alternativeName>
        <fullName evidence="8">tRNA pseudouridine(65) synthase</fullName>
    </alternativeName>
    <alternativeName>
        <fullName evidence="9">tRNA pseudouridylate synthase C</fullName>
    </alternativeName>
    <alternativeName>
        <fullName evidence="7">tRNA-uridine isomerase C</fullName>
    </alternativeName>
</protein>
<evidence type="ECO:0000256" key="4">
    <source>
        <dbReference type="ARBA" id="ARBA00037670"/>
    </source>
</evidence>
<evidence type="ECO:0000256" key="2">
    <source>
        <dbReference type="ARBA" id="ARBA00023235"/>
    </source>
</evidence>
<dbReference type="InterPro" id="IPR006145">
    <property type="entry name" value="PsdUridine_synth_RsuA/RluA"/>
</dbReference>
<keyword evidence="12" id="KW-1185">Reference proteome</keyword>
<dbReference type="InterPro" id="IPR050188">
    <property type="entry name" value="RluA_PseudoU_synthase"/>
</dbReference>
<dbReference type="PANTHER" id="PTHR21600:SF56">
    <property type="entry name" value="TRNA PSEUDOURIDINE SYNTHASE C"/>
    <property type="match status" value="1"/>
</dbReference>
<dbReference type="AlphaFoldDB" id="A0A840BF55"/>
<dbReference type="GO" id="GO:0008033">
    <property type="term" value="P:tRNA processing"/>
    <property type="evidence" value="ECO:0007669"/>
    <property type="project" value="UniProtKB-KW"/>
</dbReference>
<evidence type="ECO:0000256" key="8">
    <source>
        <dbReference type="ARBA" id="ARBA00041975"/>
    </source>
</evidence>
<comment type="function">
    <text evidence="4">Responsible for synthesis of pseudouridine from uracil-65 in transfer RNAs.</text>
</comment>
<dbReference type="SUPFAM" id="SSF55120">
    <property type="entry name" value="Pseudouridine synthase"/>
    <property type="match status" value="1"/>
</dbReference>
<evidence type="ECO:0000256" key="3">
    <source>
        <dbReference type="ARBA" id="ARBA00036607"/>
    </source>
</evidence>
<sequence>MPGAEAMLKLLYHDEHLVAIDKPAGLLVHRSVLDRHETRFAVQLLRDQIGRRVIPVHRLDKGTSGVLVFAFEREVAATLAAQFETRAVEKRYLAVVRGWPDEGGVIAHPLKVVRDEYELPIDALVPAQEAVTAYRRLATVELPVPDDRHPSSRYALVLLSPETGRRHQIRRHLKHISHPVIGDATYGKGRHNRMFAEHYGCARLLLHCARMTLQHPHSGAPLVLAAPLSGAFAERVAEFGWCEALAGCGMPLSDPESP</sequence>
<keyword evidence="1" id="KW-0819">tRNA processing</keyword>
<dbReference type="PROSITE" id="PS01129">
    <property type="entry name" value="PSI_RLU"/>
    <property type="match status" value="1"/>
</dbReference>
<evidence type="ECO:0000259" key="10">
    <source>
        <dbReference type="Pfam" id="PF00849"/>
    </source>
</evidence>